<dbReference type="PANTHER" id="PTHR18964">
    <property type="entry name" value="ROK (REPRESSOR, ORF, KINASE) FAMILY"/>
    <property type="match status" value="1"/>
</dbReference>
<dbReference type="Gene3D" id="3.30.420.40">
    <property type="match status" value="2"/>
</dbReference>
<protein>
    <submittedName>
        <fullName evidence="2">Glucokinase</fullName>
    </submittedName>
</protein>
<keyword evidence="3" id="KW-1185">Reference proteome</keyword>
<comment type="similarity">
    <text evidence="1">Belongs to the ROK (NagC/XylR) family.</text>
</comment>
<gene>
    <name evidence="2" type="primary">glk</name>
    <name evidence="2" type="ORF">SCLAR_v1c00940</name>
</gene>
<keyword evidence="2" id="KW-0418">Kinase</keyword>
<dbReference type="InterPro" id="IPR000600">
    <property type="entry name" value="ROK"/>
</dbReference>
<dbReference type="Pfam" id="PF00480">
    <property type="entry name" value="ROK"/>
    <property type="match status" value="1"/>
</dbReference>
<dbReference type="RefSeq" id="WP_157795114.1">
    <property type="nucleotide sequence ID" value="NZ_CP015819.1"/>
</dbReference>
<organism evidence="2 3">
    <name type="scientific">Spiroplasma clarkii</name>
    <dbReference type="NCBI Taxonomy" id="2139"/>
    <lineage>
        <taxon>Bacteria</taxon>
        <taxon>Bacillati</taxon>
        <taxon>Mycoplasmatota</taxon>
        <taxon>Mollicutes</taxon>
        <taxon>Entomoplasmatales</taxon>
        <taxon>Spiroplasmataceae</taxon>
        <taxon>Spiroplasma</taxon>
    </lineage>
</organism>
<name>A0A2K8KJC1_9MOLU</name>
<dbReference type="SUPFAM" id="SSF53067">
    <property type="entry name" value="Actin-like ATPase domain"/>
    <property type="match status" value="1"/>
</dbReference>
<dbReference type="AlphaFoldDB" id="A0A2K8KJC1"/>
<evidence type="ECO:0000313" key="3">
    <source>
        <dbReference type="Proteomes" id="UP000231179"/>
    </source>
</evidence>
<dbReference type="GO" id="GO:0016301">
    <property type="term" value="F:kinase activity"/>
    <property type="evidence" value="ECO:0007669"/>
    <property type="project" value="UniProtKB-KW"/>
</dbReference>
<dbReference type="InterPro" id="IPR043129">
    <property type="entry name" value="ATPase_NBD"/>
</dbReference>
<sequence length="312" mass="34699">MEKYYLAVDLGGTSAKCAVIHQEQIIKRFTVPTKIGEVIENIHQTVTKEIVDLQITTADFQFIGFTICGLIDYEKGISLWSGNLQWENYEVVKEIKRIFQNPHVFILNDSKAATYGEYVGGINQEKPNVLFYTIGTGIGGGVILNHQLYFGNHTKLASEPGHGGGFQNLYQCNCGLQGCVEGLSSATGIEKQINKNRDYFCKKLNLDKSKLTIKDIAPLFYAKDKVTMDLFKIALAPLANHIAVSLHLLDFDIVIIGGGPCALGDDLLVLLKELLKQSLLPAFYEKLDLRIAKLENDAGIWGIYHFAKNLLK</sequence>
<accession>A0A2K8KJC1</accession>
<dbReference type="EMBL" id="CP024870">
    <property type="protein sequence ID" value="ATX70429.1"/>
    <property type="molecule type" value="Genomic_DNA"/>
</dbReference>
<keyword evidence="2" id="KW-0808">Transferase</keyword>
<dbReference type="PANTHER" id="PTHR18964:SF149">
    <property type="entry name" value="BIFUNCTIONAL UDP-N-ACETYLGLUCOSAMINE 2-EPIMERASE_N-ACETYLMANNOSAMINE KINASE"/>
    <property type="match status" value="1"/>
</dbReference>
<evidence type="ECO:0000256" key="1">
    <source>
        <dbReference type="ARBA" id="ARBA00006479"/>
    </source>
</evidence>
<evidence type="ECO:0000313" key="2">
    <source>
        <dbReference type="EMBL" id="ATX70429.1"/>
    </source>
</evidence>
<dbReference type="Proteomes" id="UP000231179">
    <property type="component" value="Chromosome"/>
</dbReference>
<proteinExistence type="inferred from homology"/>
<reference evidence="2 3" key="1">
    <citation type="submission" date="2017-11" db="EMBL/GenBank/DDBJ databases">
        <title>Complete genome sequence of Spiroplasma clarkii CN-5 (DSM 19994).</title>
        <authorList>
            <person name="Tsai Y.-M."/>
            <person name="Chang A."/>
            <person name="Lo W.-S."/>
            <person name="Kuo C.-H."/>
        </authorList>
    </citation>
    <scope>NUCLEOTIDE SEQUENCE [LARGE SCALE GENOMIC DNA]</scope>
    <source>
        <strain evidence="2 3">CN-5</strain>
    </source>
</reference>